<dbReference type="InterPro" id="IPR036220">
    <property type="entry name" value="UDP-Glc/GDP-Man_DH_C_sf"/>
</dbReference>
<keyword evidence="2" id="KW-1185">Reference proteome</keyword>
<accession>A0A378AQX6</accession>
<proteinExistence type="predicted"/>
<gene>
    <name evidence="1" type="ORF">NCTC5050_02917</name>
</gene>
<reference evidence="1 2" key="1">
    <citation type="submission" date="2018-06" db="EMBL/GenBank/DDBJ databases">
        <authorList>
            <consortium name="Pathogen Informatics"/>
            <person name="Doyle S."/>
        </authorList>
    </citation>
    <scope>NUCLEOTIDE SEQUENCE [LARGE SCALE GENOMIC DNA]</scope>
    <source>
        <strain evidence="1 2">NCTC5050</strain>
    </source>
</reference>
<dbReference type="EMBL" id="UGLZ01000005">
    <property type="protein sequence ID" value="STV18196.1"/>
    <property type="molecule type" value="Genomic_DNA"/>
</dbReference>
<evidence type="ECO:0000313" key="1">
    <source>
        <dbReference type="EMBL" id="STV18196.1"/>
    </source>
</evidence>
<dbReference type="AlphaFoldDB" id="A0A378AQX6"/>
<name>A0A378AQX6_KLEPO</name>
<sequence length="49" mass="5447">MDCVRWRPLEAALASADVLVMLVDHNQFKAVSGDSVTQAFIVDTKGVWR</sequence>
<dbReference type="SUPFAM" id="SSF52413">
    <property type="entry name" value="UDP-glucose/GDP-mannose dehydrogenase C-terminal domain"/>
    <property type="match status" value="1"/>
</dbReference>
<organism evidence="1 2">
    <name type="scientific">Klebsiella pneumoniae subsp. ozaenae</name>
    <dbReference type="NCBI Taxonomy" id="574"/>
    <lineage>
        <taxon>Bacteria</taxon>
        <taxon>Pseudomonadati</taxon>
        <taxon>Pseudomonadota</taxon>
        <taxon>Gammaproteobacteria</taxon>
        <taxon>Enterobacterales</taxon>
        <taxon>Enterobacteriaceae</taxon>
        <taxon>Klebsiella/Raoultella group</taxon>
        <taxon>Klebsiella</taxon>
        <taxon>Klebsiella pneumoniae complex</taxon>
    </lineage>
</organism>
<evidence type="ECO:0000313" key="2">
    <source>
        <dbReference type="Proteomes" id="UP000255382"/>
    </source>
</evidence>
<protein>
    <submittedName>
        <fullName evidence="1">UDP-glucose dehydrogenase</fullName>
    </submittedName>
</protein>
<dbReference type="Proteomes" id="UP000255382">
    <property type="component" value="Unassembled WGS sequence"/>
</dbReference>